<proteinExistence type="predicted"/>
<dbReference type="RefSeq" id="WP_094254639.1">
    <property type="nucleotide sequence ID" value="NZ_NNCE01000003.1"/>
</dbReference>
<evidence type="ECO:0000256" key="1">
    <source>
        <dbReference type="SAM" id="Phobius"/>
    </source>
</evidence>
<name>A0A4R6IFH9_9MOLU</name>
<evidence type="ECO:0000313" key="3">
    <source>
        <dbReference type="Proteomes" id="UP000295518"/>
    </source>
</evidence>
<protein>
    <submittedName>
        <fullName evidence="2">Uncharacterized protein</fullName>
    </submittedName>
</protein>
<reference evidence="2 3" key="1">
    <citation type="submission" date="2019-03" db="EMBL/GenBank/DDBJ databases">
        <title>Genomic Encyclopedia of Archaeal and Bacterial Type Strains, Phase II (KMG-II): from individual species to whole genera.</title>
        <authorList>
            <person name="Goeker M."/>
        </authorList>
    </citation>
    <scope>NUCLEOTIDE SEQUENCE [LARGE SCALE GENOMIC DNA]</scope>
    <source>
        <strain evidence="2 3">ATCC 700618</strain>
    </source>
</reference>
<comment type="caution">
    <text evidence="2">The sequence shown here is derived from an EMBL/GenBank/DDBJ whole genome shotgun (WGS) entry which is preliminary data.</text>
</comment>
<keyword evidence="1" id="KW-0812">Transmembrane</keyword>
<sequence>MKQKNKKLIGLGIAATTVVTAAAVIGGFVANKNKLDHGNSEVFKSAATQGAINPTIVANPTVATVASQNYHGSYKGLSPAITATLDFREAIIDAHYFVESGVTKIALLSAFSQGQGEIGIRHYDFSGSSTFSKRYKENEGMNKVMNQKIRIFKYENDLDFWTKENEIELSNSVFNMYNKWDADIFRYRVGTSRTIRWYSNVFSKISVSNGKIIIYGDNGGVSIFNKPAISTTSKTHDWLTQSVGSSAATSMFLHNTSATRTGQSINASTNTDAPGTFKYTTNGTNIWLDTAIKAKLETDYKDYQDNNWNTKAFIELKDGSYLFGGEGEYLAKVSQTGTISNRQYGIFQGQDKIDFKGTIQTVGTNSHYHAKYTQQFVNNWSSSVNKFLKLSDDTILAFGGLNRTTGFVRKINTDGTVSASAATSLPTSIIDAVQLGNGSIIAIGTLGIYEINPQTLTVVKTINSGTFLNNQTGTVGNQFLSKIVLSADGGYTVLSRDGELTKADLANAYMSAGGATSFFNNGTQLPFSFMTIGTLFDGIYVGEIQGASNWPAYFPRVVEPFREPFQNESFLPSTGGNPLAYSPTALTFFNESGSIIEQNTDWGSLDYADGNMPLTDMTGINDIYLTPDGEYLTIHNDGKFRKLDQNGSMSSWVSTNSVTAAENGMINVNFTNASGKILGNNSVAAKVIFGENKAGISVSTSGIKALFANANEVNAFKDAKNIEVTKLTNKIYLAYEKGGSAFIVKVGTTITATNITLGSTKTLEKMVGTTYSNENKIYFVGAFSTDKKIESGIDLALYSYDTKTNVIANQHITIDKNKFENSTGNFVDLFNDSANGNIVIAFTTSNTTTNPIINFWSSNFTNYSKWSSGVMSFTYNSTKVSLNTVKLGQTIDEYFQNFMTKKVYNVLSTVSTNNILSSDTVSSTETKLTGGQILKSIGSKTHSITYSYLDNNRIRNGVAIASGKSIGAISFRGAELIYTNSNKKMVFNGGGSNPANKIKLQNNISQLYRQNMTAIHSAAPKIDFSSNEYSHFIPNDFEISSFISDGYGGFYVAGKKVIVRLNRDFQLINYTYMNDMNDIVGLSLDSISNLIVTDSDQKAKYLNPLLSDQGYVDFTKSSTLYTSFAATLTSEINKANSDAWYNSHNKDLARLDKKVVKVPTNSNKPLSSITFTGDTLSGVKIDESKVWSQGIEKITGSFNNVTEKEKIQRNFYKDVEVQYSFDGWTNSNGQKVWVIGSGSQEPKDIFSDLLKPGVVSSANSQYTLTASQKNNFDLTKIQVRFGLKSSTTFDSTVSFENALQTPVNLSSTNYPQGLTQTLSLIDPASTVQSQATQLGENNATLWTTFTRENPDSQSFTYVAKDNTRLINSGNFKMILPSQLSTLNLFNETNGALEVKYATTSNATEWVADASTLKFSGDNQNLYYSIFVKDNKQNSAASTISYKWQNYTLNNQTINVAYNGGTTQSIPRKINGFQVPIVLEDATIKQIKVSKFTGSTKDISWIDDSDTVLSTKSKANTEIVYAFGPKATYRAVYNGDAFDKDLFRGSNGAAWNTRETIQNLLKIGTNGEANDPLLASLLTPDTILLGRVRLKQNVNDGSVVPNDVMTVYNGFEQGAATDNSKFTIYNNVQSFFSKLNLTSGLVASGISNEELVLIDEGASFNFPQFYAKNDFWAGKDSAEATKGEVKLQRQLNENGTPVTFKINGQEFWIKINPKSGYSIDNEYSQPKQLKAKFLAAITDLDLNKLQNVTLLNIFGDSYHFNSSEADGLFNYSKTDGLTTKDLFKNNLYVGYRFGTTDKALPLKEFQGKIKSMSNEEINNLDIETLNVTYQLTENGLNEFAFSRELQSKIAAGVKPSIQNLKKHITVADFISPSVIKSGFNLIGTTENLTIQPVVNSPFDTNFAQKIGYKIQYGTWKTSGNTATYSYSDTPPTTLNLNVPTLSSYSNWSIQKASDGTVVTTTPTEDILKQIFILGFRFVTLDPTKTNIGLSNRTISNATSDTQREYGYQIDHTSIKQLIAANNDVLAAQLNFSGDISTLNANRSQIEFEKGAFDALPNTVTDTQKTLLEIQYSFGQAEPNTWVTYNDFLTNIRSYQLSNNGPITFDTYPSSAKVDGLTNQGVSVFKARWRLRSSVDSSLYEIPNANIANDANLSVSQVVSDFDISQFVINLLNRQSIANGSSASINSLEIPFTGTLLNRFQTLNDFINFMRNRMGVEILFNAPGVNNTYGALGTINSLGSTNKLNVRISYVTNAPKYFKAIVSNEANKNGSNGTIVKSTINSGDAYTIQVDVKVPVSIQVNSSELSQISITGNTRNVSIQEATETAALSKLSPENKNRVTVVYAIGTSESNLVPITASNDKWLPRQKFIDALLEYTGQFSFDNRQVFMRYALKEGASPADFAVSDASSIKSSNVIKLYADINNYIQAVTSNAPTFGVQDTSSKVTSIVLGFSQAGAIDELKAINVGIEYSTSATGTWNKLEDLNSENPVNLGNPPKLFVRFVNITGPNQANTVLSRPSDSNANASAPIDLVLSNLAVTINAGSQEIIDSVRLSGNTKNIEIDETIFEKNYSFAYFKSNIEYGIQLLQNTSSDSTIEADLVQFEGFDKWMSSTQLKQALVANNSINIFLNRNGATSSNSSNIAQNYRIVARLSLKESTQNDPTSYKFQDSVAETSTIKAFTSEKLASVKSFIRTNNFASELAVSSKGHRITFGASTSADKITGIDFINVGISEGQKAVLKDQGIQLNLAFGSNLITTSNINWNSDLTTNVQNLGNPRKLTMQFGLIDKTALVEIENTSIITLQGDAQLVVPVVITTDVRKLSGITLSGSTNDLTINSASALSAIDESNRSRVQVQYSIGQLQSLVPIQNGSADVWFSEASFISFLKTYNKNIQRSEFVINARYALATNVDSDSFAVSSSSSRTLSTTNVSLFVDVSKESFYSTLVSGSLVYPNAVSNLELGEPVNPFTDAQKKFFSDNVIQVEFSTTSETKGFTITDITQLPKSITTLPPRVWFRYGLVSGTQIKTILSEASKKAQLMTVPGTRSIPIDATRTAAKINLSGNTVDLVINEDELRKEWGEFVSGSTTIMYALKNTVISGVEAYQFVGQNFYTKDQLLAFLKTNKNNIVGSDKAFYATFRPSNPSVEIKTTNNLQNFAELGSTNVLSYLHIQDLIDELKQNIATTSDSNTNTSLGELELPFTDSSRVIYNNLLSYGLGIEWNNNGTLSNGVWTPDPTKWSSTQPVTTVNNGSQNFIFVRFVARVNSSVFVPEVSKTPIQLQVKSLITIREATSASLAALNFNGNTRDLVITGQQELINSLTTDQSKRNALEVQYSIGPSNAQIELTAGKIWYTQGEFLQALKSYPVTIYNKQITARWAIKAADAETYFATGQNIVVNNTTGVNDAVKIFVQKSSIDLRLAMEINGNTQQLSSSIVVGTTIPIGLKVQYSLNNGAEAVWTDSLPTTLDSDRTLFARFAALDGYVYEDTTVYTLDTSRVLEAITIRNRLSTINLGGNLRDLTINDDAAYEGVGAGNLRDLVQIKYSISGTAINGASWFTKDQFIALLKTLKGSANNNTIILRNSIVARYDFANGSNNRFVMRFPGQVTDGVTSFTSVDETTIDTVGAEFIQQLITPDLNSNVKGYIDTSTLLSLGLADLTITGTNNDPTLNLHEKFLNFLTNYNTSQPLRIVYSSNVTDAGIDFNGAITLFNQDSTAVYQPAFNLNSNPKGNNQAFRLNENAIGFGFRFTANTNYDIGTNGTIQGSFDYRFADNKINILTERNVVRATAPSLTLVNATDGSTTDIYQGKGKAIVKDSASTLEDDLAYWYLISSTTYSDAQLEQMVKTPSLWTKDVPSNLKVGDLVYVKIDVTDPSKYLLVNSTNYFSKTPLVVTNLILDTTKINVDTAKIGYGSNNSRFNNSFSGLSRFTLVPMVKDTDFNFAGVDLTLNTTLKFIRDADGNIQFDQSGAPIVERSGSTEGPAVLLRNGTQAKDSTGKLLFLTGAYETVNGITYFVPGAPVVGDAIVQIQLEDPSLSANFIQATGTPQNSLFRNQQVYFTYKVRNGYRLASNNNTWEKDTKVDYTVTGVKYRIEPGELGLQLQSLNGNYAVPAGRSDQNPVSGFAQLADDALSATFNNNGTLSTITVFSAINNQLKTIQPVGNLRLRMTVNRVSNNLGATVYDDLSNTFPTNLANNDEINVSIVSDNPDFAYESLLFSLTVSGLAREIDINNLIYVRMNPGGEFDKQGSFEVLSTNPQTREQLLPAEFHYEYALIRKGEDYTQNDSRLTWSKSLPKDLANGDLVKWRLAINSDGLIANNFANRVATPLGSQNLETVKSKVMNNTGRVDLNGNAILEEIEVDGYLINSLKTVIDVGDFNASKLDELILTYRGDNGVASLFVDASKITLPPDTELKFYKIDSQGVVSVITDLINAQLSNGDRMRVELVVTALAQAQNKELPSTYTSSNDKYIVSELPEPNSIFGIGATIGIAVASIFGAIGLSALAYVLIRKFKLGK</sequence>
<dbReference type="Proteomes" id="UP000295518">
    <property type="component" value="Unassembled WGS sequence"/>
</dbReference>
<dbReference type="EMBL" id="SNWN01000011">
    <property type="protein sequence ID" value="TDO20397.1"/>
    <property type="molecule type" value="Genomic_DNA"/>
</dbReference>
<organism evidence="2 3">
    <name type="scientific">Mycoplasma testudineum</name>
    <dbReference type="NCBI Taxonomy" id="244584"/>
    <lineage>
        <taxon>Bacteria</taxon>
        <taxon>Bacillati</taxon>
        <taxon>Mycoplasmatota</taxon>
        <taxon>Mollicutes</taxon>
        <taxon>Mycoplasmataceae</taxon>
        <taxon>Mycoplasma</taxon>
    </lineage>
</organism>
<dbReference type="OrthoDB" id="400241at2"/>
<keyword evidence="3" id="KW-1185">Reference proteome</keyword>
<keyword evidence="1" id="KW-1133">Transmembrane helix</keyword>
<feature type="transmembrane region" description="Helical" evidence="1">
    <location>
        <begin position="4473"/>
        <end position="4501"/>
    </location>
</feature>
<accession>A0A4R6IFH9</accession>
<dbReference type="NCBIfam" id="NF045860">
    <property type="entry name" value="glide_Gli521"/>
    <property type="match status" value="1"/>
</dbReference>
<keyword evidence="1" id="KW-0472">Membrane</keyword>
<evidence type="ECO:0000313" key="2">
    <source>
        <dbReference type="EMBL" id="TDO20397.1"/>
    </source>
</evidence>
<gene>
    <name evidence="2" type="ORF">EI74_0475</name>
</gene>